<gene>
    <name evidence="2" type="ORF">METZ01_LOCUS336803</name>
</gene>
<dbReference type="CDD" id="cd01029">
    <property type="entry name" value="TOPRIM_primases"/>
    <property type="match status" value="1"/>
</dbReference>
<accession>A0A382QEF6</accession>
<protein>
    <recommendedName>
        <fullName evidence="1">Toprim domain-containing protein</fullName>
    </recommendedName>
</protein>
<evidence type="ECO:0000313" key="2">
    <source>
        <dbReference type="EMBL" id="SVC83949.1"/>
    </source>
</evidence>
<organism evidence="2">
    <name type="scientific">marine metagenome</name>
    <dbReference type="NCBI Taxonomy" id="408172"/>
    <lineage>
        <taxon>unclassified sequences</taxon>
        <taxon>metagenomes</taxon>
        <taxon>ecological metagenomes</taxon>
    </lineage>
</organism>
<feature type="non-terminal residue" evidence="2">
    <location>
        <position position="297"/>
    </location>
</feature>
<reference evidence="2" key="1">
    <citation type="submission" date="2018-05" db="EMBL/GenBank/DDBJ databases">
        <authorList>
            <person name="Lanie J.A."/>
            <person name="Ng W.-L."/>
            <person name="Kazmierczak K.M."/>
            <person name="Andrzejewski T.M."/>
            <person name="Davidsen T.M."/>
            <person name="Wayne K.J."/>
            <person name="Tettelin H."/>
            <person name="Glass J.I."/>
            <person name="Rusch D."/>
            <person name="Podicherti R."/>
            <person name="Tsui H.-C.T."/>
            <person name="Winkler M.E."/>
        </authorList>
    </citation>
    <scope>NUCLEOTIDE SEQUENCE</scope>
</reference>
<feature type="domain" description="Toprim" evidence="1">
    <location>
        <begin position="182"/>
        <end position="279"/>
    </location>
</feature>
<dbReference type="Pfam" id="PF13362">
    <property type="entry name" value="Toprim_3"/>
    <property type="match status" value="1"/>
</dbReference>
<evidence type="ECO:0000259" key="1">
    <source>
        <dbReference type="Pfam" id="PF13362"/>
    </source>
</evidence>
<sequence length="297" mass="33282">MTNAMMECGITPPPTPLVYDGKIQRFKNEGDTKANSWYIGFQDGDFESGAFGCWKLDVHEDYCNQDKSSFTAEEKKAYAIKQSEMRQLHEADKRAKHQQAETNVNDRWTQAEQVDSHQYLADKGVRSYDLRVDRGALLVPLFNIDGEMVNIQSITPTGDKYFSKGGRKKGCFYLLGDVTDTLILCEGYSTGASIYEATKIAVAICFDAGNLLPVALELSTKHPNAKLLVAGDDDRHNEVNTGRIRACETATHVGGSVVFPVFDEQEKDNPTDFNDLHQLKDLQEVKKQIYIAIHDDK</sequence>
<proteinExistence type="predicted"/>
<dbReference type="EMBL" id="UINC01113970">
    <property type="protein sequence ID" value="SVC83949.1"/>
    <property type="molecule type" value="Genomic_DNA"/>
</dbReference>
<dbReference type="InterPro" id="IPR006171">
    <property type="entry name" value="TOPRIM_dom"/>
</dbReference>
<name>A0A382QEF6_9ZZZZ</name>
<dbReference type="InterPro" id="IPR034154">
    <property type="entry name" value="TOPRIM_DnaG/twinkle"/>
</dbReference>
<dbReference type="AlphaFoldDB" id="A0A382QEF6"/>